<accession>A0AAV4P3V0</accession>
<reference evidence="1 2" key="1">
    <citation type="submission" date="2021-06" db="EMBL/GenBank/DDBJ databases">
        <title>Caerostris darwini draft genome.</title>
        <authorList>
            <person name="Kono N."/>
            <person name="Arakawa K."/>
        </authorList>
    </citation>
    <scope>NUCLEOTIDE SEQUENCE [LARGE SCALE GENOMIC DNA]</scope>
</reference>
<protein>
    <submittedName>
        <fullName evidence="1">Uncharacterized protein</fullName>
    </submittedName>
</protein>
<sequence length="96" mass="10790">MSTYPKHTLTSMQQHELQLVFRAPVPNTIANNIGTNDNADLSLKCITYVNKSLHSTSVAGISSGYFISGTCRYHEPARYQDSQFPINPHLFPYLDD</sequence>
<comment type="caution">
    <text evidence="1">The sequence shown here is derived from an EMBL/GenBank/DDBJ whole genome shotgun (WGS) entry which is preliminary data.</text>
</comment>
<organism evidence="1 2">
    <name type="scientific">Caerostris darwini</name>
    <dbReference type="NCBI Taxonomy" id="1538125"/>
    <lineage>
        <taxon>Eukaryota</taxon>
        <taxon>Metazoa</taxon>
        <taxon>Ecdysozoa</taxon>
        <taxon>Arthropoda</taxon>
        <taxon>Chelicerata</taxon>
        <taxon>Arachnida</taxon>
        <taxon>Araneae</taxon>
        <taxon>Araneomorphae</taxon>
        <taxon>Entelegynae</taxon>
        <taxon>Araneoidea</taxon>
        <taxon>Araneidae</taxon>
        <taxon>Caerostris</taxon>
    </lineage>
</organism>
<proteinExistence type="predicted"/>
<gene>
    <name evidence="1" type="ORF">CDAR_179521</name>
</gene>
<evidence type="ECO:0000313" key="2">
    <source>
        <dbReference type="Proteomes" id="UP001054837"/>
    </source>
</evidence>
<keyword evidence="2" id="KW-1185">Reference proteome</keyword>
<dbReference type="EMBL" id="BPLQ01002307">
    <property type="protein sequence ID" value="GIX91223.1"/>
    <property type="molecule type" value="Genomic_DNA"/>
</dbReference>
<evidence type="ECO:0000313" key="1">
    <source>
        <dbReference type="EMBL" id="GIX91223.1"/>
    </source>
</evidence>
<dbReference type="AlphaFoldDB" id="A0AAV4P3V0"/>
<name>A0AAV4P3V0_9ARAC</name>
<dbReference type="Proteomes" id="UP001054837">
    <property type="component" value="Unassembled WGS sequence"/>
</dbReference>